<dbReference type="InterPro" id="IPR009000">
    <property type="entry name" value="Transl_B-barrel_sf"/>
</dbReference>
<dbReference type="SUPFAM" id="SSF50447">
    <property type="entry name" value="Translation proteins"/>
    <property type="match status" value="1"/>
</dbReference>
<comment type="subcellular location">
    <subcellularLocation>
        <location evidence="1">Plastid</location>
        <location evidence="1">Chloroplast</location>
    </subcellularLocation>
</comment>
<evidence type="ECO:0000256" key="3">
    <source>
        <dbReference type="ARBA" id="ARBA00023134"/>
    </source>
</evidence>
<evidence type="ECO:0000259" key="6">
    <source>
        <dbReference type="SMART" id="SM00838"/>
    </source>
</evidence>
<dbReference type="GO" id="GO:0003924">
    <property type="term" value="F:GTPase activity"/>
    <property type="evidence" value="ECO:0007669"/>
    <property type="project" value="InterPro"/>
</dbReference>
<dbReference type="FunFam" id="3.30.70.870:FF:000003">
    <property type="entry name" value="GTP-binding protein TypA"/>
    <property type="match status" value="1"/>
</dbReference>
<dbReference type="STRING" id="2880.D7FV09"/>
<dbReference type="PANTHER" id="PTHR42908:SF8">
    <property type="entry name" value="TR-TYPE G DOMAIN-CONTAINING PROTEIN"/>
    <property type="match status" value="1"/>
</dbReference>
<dbReference type="GO" id="GO:0009507">
    <property type="term" value="C:chloroplast"/>
    <property type="evidence" value="ECO:0007669"/>
    <property type="project" value="UniProtKB-SubCell"/>
</dbReference>
<protein>
    <submittedName>
        <fullName evidence="7">PBipA, plastid GTPase BipA/TypA</fullName>
    </submittedName>
</protein>
<reference evidence="7 8" key="1">
    <citation type="journal article" date="2010" name="Nature">
        <title>The Ectocarpus genome and the independent evolution of multicellularity in brown algae.</title>
        <authorList>
            <person name="Cock J.M."/>
            <person name="Sterck L."/>
            <person name="Rouze P."/>
            <person name="Scornet D."/>
            <person name="Allen A.E."/>
            <person name="Amoutzias G."/>
            <person name="Anthouard V."/>
            <person name="Artiguenave F."/>
            <person name="Aury J.M."/>
            <person name="Badger J.H."/>
            <person name="Beszteri B."/>
            <person name="Billiau K."/>
            <person name="Bonnet E."/>
            <person name="Bothwell J.H."/>
            <person name="Bowler C."/>
            <person name="Boyen C."/>
            <person name="Brownlee C."/>
            <person name="Carrano C.J."/>
            <person name="Charrier B."/>
            <person name="Cho G.Y."/>
            <person name="Coelho S.M."/>
            <person name="Collen J."/>
            <person name="Corre E."/>
            <person name="Da Silva C."/>
            <person name="Delage L."/>
            <person name="Delaroque N."/>
            <person name="Dittami S.M."/>
            <person name="Doulbeau S."/>
            <person name="Elias M."/>
            <person name="Farnham G."/>
            <person name="Gachon C.M."/>
            <person name="Gschloessl B."/>
            <person name="Heesch S."/>
            <person name="Jabbari K."/>
            <person name="Jubin C."/>
            <person name="Kawai H."/>
            <person name="Kimura K."/>
            <person name="Kloareg B."/>
            <person name="Kupper F.C."/>
            <person name="Lang D."/>
            <person name="Le Bail A."/>
            <person name="Leblanc C."/>
            <person name="Lerouge P."/>
            <person name="Lohr M."/>
            <person name="Lopez P.J."/>
            <person name="Martens C."/>
            <person name="Maumus F."/>
            <person name="Michel G."/>
            <person name="Miranda-Saavedra D."/>
            <person name="Morales J."/>
            <person name="Moreau H."/>
            <person name="Motomura T."/>
            <person name="Nagasato C."/>
            <person name="Napoli C.A."/>
            <person name="Nelson D.R."/>
            <person name="Nyvall-Collen P."/>
            <person name="Peters A.F."/>
            <person name="Pommier C."/>
            <person name="Potin P."/>
            <person name="Poulain J."/>
            <person name="Quesneville H."/>
            <person name="Read B."/>
            <person name="Rensing S.A."/>
            <person name="Ritter A."/>
            <person name="Rousvoal S."/>
            <person name="Samanta M."/>
            <person name="Samson G."/>
            <person name="Schroeder D.C."/>
            <person name="Segurens B."/>
            <person name="Strittmatter M."/>
            <person name="Tonon T."/>
            <person name="Tregear J.W."/>
            <person name="Valentin K."/>
            <person name="von Dassow P."/>
            <person name="Yamagishi T."/>
            <person name="Van de Peer Y."/>
            <person name="Wincker P."/>
        </authorList>
    </citation>
    <scope>NUCLEOTIDE SEQUENCE [LARGE SCALE GENOMIC DNA]</scope>
    <source>
        <strain evidence="8">Ec32 / CCAP1310/4</strain>
    </source>
</reference>
<dbReference type="FunFam" id="2.40.30.10:FF:000016">
    <property type="entry name" value="GTP-binding protein TypA"/>
    <property type="match status" value="1"/>
</dbReference>
<feature type="signal peptide" evidence="5">
    <location>
        <begin position="1"/>
        <end position="16"/>
    </location>
</feature>
<sequence>MAPLVRSVAALAITAALETTAFVSTPNPYRTARTTTAGARQAARPGLLRPSPQHRYERVERCRVPTIAAASAPVKAVADEDVATLPLEQTKRDDLRNLAIVAHVDHGKTTLVDAMLQQSSVFRDNEQMGIRVMDSNDQERERGITILAKVEGPKPQTRFVLKKALELGLQAVVVVNKIDRPSARPEYVVDKTFDLFCDLNANDEQSDFQIVYTSAIKGIAGNEPEEMEENMEPLFKAIMGMPKPLVKETAPLQALVANIDYDDFKGKLGVGRIHSGSLKKGQNVGLGRPGEDVKTGKVSELFVFDNLGRKAVEEAHAGDIVMVAGLAQIGIGDTILDPANPNPMVPIAVEEPTVRMTFGVNKSPLAGREGKFLTTRMIRDRLMKELDRNVALRVEETDSSDAYEVSGRGQLHLTVLIENMRREGFELLVGPPTVITKQVDGSTHEPFETVEVQVPDEYTGAVVDLLSRRKGEMLNMTPVETGGDAQMTNIEYLVPTRGMIGLRNSMLTATRGTAVMDTIFDSYRPYAGDIEARDKGSLVAHENGVATPFGIAGAQSRGVMMVSAKDEIYRDMIIGLHQRPGDLRVNICKAKALNNIRSATKSISESVTVPMEVNLDMAVEYIQADELVEVTPTKIRMTKNAQMAGKK</sequence>
<dbReference type="InterPro" id="IPR027417">
    <property type="entry name" value="P-loop_NTPase"/>
</dbReference>
<dbReference type="Gene3D" id="3.30.70.240">
    <property type="match status" value="1"/>
</dbReference>
<dbReference type="GO" id="GO:0005829">
    <property type="term" value="C:cytosol"/>
    <property type="evidence" value="ECO:0007669"/>
    <property type="project" value="TreeGrafter"/>
</dbReference>
<dbReference type="InterPro" id="IPR042116">
    <property type="entry name" value="TypA/BipA_C"/>
</dbReference>
<name>D7FV09_ECTSI</name>
<evidence type="ECO:0000313" key="7">
    <source>
        <dbReference type="EMBL" id="CBJ31815.1"/>
    </source>
</evidence>
<dbReference type="Pfam" id="PF00679">
    <property type="entry name" value="EFG_C"/>
    <property type="match status" value="1"/>
</dbReference>
<dbReference type="GO" id="GO:1990904">
    <property type="term" value="C:ribonucleoprotein complex"/>
    <property type="evidence" value="ECO:0007669"/>
    <property type="project" value="TreeGrafter"/>
</dbReference>
<dbReference type="InterPro" id="IPR035647">
    <property type="entry name" value="EFG_III/V"/>
</dbReference>
<dbReference type="Gene3D" id="2.40.50.250">
    <property type="entry name" value="bipa protein"/>
    <property type="match status" value="1"/>
</dbReference>
<dbReference type="InParanoid" id="D7FV09"/>
<dbReference type="Proteomes" id="UP000002630">
    <property type="component" value="Unassembled WGS sequence"/>
</dbReference>
<dbReference type="FunFam" id="3.30.70.240:FF:000002">
    <property type="entry name" value="GTP-binding protein TypA"/>
    <property type="match status" value="1"/>
</dbReference>
<dbReference type="Pfam" id="PF22042">
    <property type="entry name" value="EF-G_D2"/>
    <property type="match status" value="1"/>
</dbReference>
<dbReference type="PANTHER" id="PTHR42908">
    <property type="entry name" value="TRANSLATION ELONGATION FACTOR-RELATED"/>
    <property type="match status" value="1"/>
</dbReference>
<dbReference type="Gene3D" id="3.30.70.870">
    <property type="entry name" value="Elongation Factor G (Translational Gtpase), domain 3"/>
    <property type="match status" value="1"/>
</dbReference>
<dbReference type="InterPro" id="IPR048876">
    <property type="entry name" value="BipA_C"/>
</dbReference>
<dbReference type="EMBL" id="FN649760">
    <property type="protein sequence ID" value="CBJ31815.1"/>
    <property type="molecule type" value="Genomic_DNA"/>
</dbReference>
<evidence type="ECO:0000313" key="8">
    <source>
        <dbReference type="Proteomes" id="UP000002630"/>
    </source>
</evidence>
<organism evidence="7 8">
    <name type="scientific">Ectocarpus siliculosus</name>
    <name type="common">Brown alga</name>
    <name type="synonym">Conferva siliculosa</name>
    <dbReference type="NCBI Taxonomy" id="2880"/>
    <lineage>
        <taxon>Eukaryota</taxon>
        <taxon>Sar</taxon>
        <taxon>Stramenopiles</taxon>
        <taxon>Ochrophyta</taxon>
        <taxon>PX clade</taxon>
        <taxon>Phaeophyceae</taxon>
        <taxon>Ectocarpales</taxon>
        <taxon>Ectocarpaceae</taxon>
        <taxon>Ectocarpus</taxon>
    </lineage>
</organism>
<dbReference type="InterPro" id="IPR047043">
    <property type="entry name" value="BipA_III"/>
</dbReference>
<dbReference type="InterPro" id="IPR053905">
    <property type="entry name" value="EF-G-like_DII"/>
</dbReference>
<accession>D7FV09</accession>
<dbReference type="Pfam" id="PF21018">
    <property type="entry name" value="BipA_C"/>
    <property type="match status" value="1"/>
</dbReference>
<dbReference type="InterPro" id="IPR000640">
    <property type="entry name" value="EFG_V-like"/>
</dbReference>
<dbReference type="InterPro" id="IPR047042">
    <property type="entry name" value="BipA_II"/>
</dbReference>
<dbReference type="CDD" id="cd03710">
    <property type="entry name" value="BipA_TypA_C"/>
    <property type="match status" value="1"/>
</dbReference>
<keyword evidence="3" id="KW-0342">GTP-binding</keyword>
<dbReference type="CDD" id="cd03691">
    <property type="entry name" value="BipA_TypA_II"/>
    <property type="match status" value="1"/>
</dbReference>
<evidence type="ECO:0000256" key="5">
    <source>
        <dbReference type="SAM" id="SignalP"/>
    </source>
</evidence>
<dbReference type="Pfam" id="PF00009">
    <property type="entry name" value="GTP_EFTU"/>
    <property type="match status" value="1"/>
</dbReference>
<feature type="region of interest" description="Disordered" evidence="4">
    <location>
        <begin position="28"/>
        <end position="49"/>
    </location>
</feature>
<feature type="domain" description="Elongation factor EFG" evidence="6">
    <location>
        <begin position="445"/>
        <end position="534"/>
    </location>
</feature>
<evidence type="ECO:0000256" key="4">
    <source>
        <dbReference type="SAM" id="MobiDB-lite"/>
    </source>
</evidence>
<dbReference type="eggNOG" id="KOG0462">
    <property type="taxonomic scope" value="Eukaryota"/>
</dbReference>
<dbReference type="InterPro" id="IPR035651">
    <property type="entry name" value="BipA_V"/>
</dbReference>
<evidence type="ECO:0000256" key="2">
    <source>
        <dbReference type="ARBA" id="ARBA00022741"/>
    </source>
</evidence>
<evidence type="ECO:0000256" key="1">
    <source>
        <dbReference type="ARBA" id="ARBA00004229"/>
    </source>
</evidence>
<gene>
    <name evidence="7" type="primary">PBipA</name>
    <name evidence="7" type="ORF">Esi_0285_0026</name>
</gene>
<dbReference type="Gene3D" id="3.40.50.300">
    <property type="entry name" value="P-loop containing nucleotide triphosphate hydrolases"/>
    <property type="match status" value="2"/>
</dbReference>
<dbReference type="Gene3D" id="2.40.30.10">
    <property type="entry name" value="Translation factors"/>
    <property type="match status" value="1"/>
</dbReference>
<keyword evidence="5" id="KW-0732">Signal</keyword>
<dbReference type="OrthoDB" id="364892at2759"/>
<dbReference type="InterPro" id="IPR000795">
    <property type="entry name" value="T_Tr_GTP-bd_dom"/>
</dbReference>
<keyword evidence="2" id="KW-0547">Nucleotide-binding</keyword>
<feature type="compositionally biased region" description="Low complexity" evidence="4">
    <location>
        <begin position="30"/>
        <end position="44"/>
    </location>
</feature>
<proteinExistence type="predicted"/>
<dbReference type="AlphaFoldDB" id="D7FV09"/>
<feature type="chain" id="PRO_5003095929" evidence="5">
    <location>
        <begin position="17"/>
        <end position="647"/>
    </location>
</feature>
<dbReference type="CDD" id="cd16263">
    <property type="entry name" value="BipA_III"/>
    <property type="match status" value="1"/>
</dbReference>
<dbReference type="GO" id="GO:0005525">
    <property type="term" value="F:GTP binding"/>
    <property type="evidence" value="ECO:0007669"/>
    <property type="project" value="UniProtKB-KW"/>
</dbReference>
<dbReference type="SUPFAM" id="SSF54980">
    <property type="entry name" value="EF-G C-terminal domain-like"/>
    <property type="match status" value="2"/>
</dbReference>
<dbReference type="SUPFAM" id="SSF52540">
    <property type="entry name" value="P-loop containing nucleoside triphosphate hydrolases"/>
    <property type="match status" value="1"/>
</dbReference>
<keyword evidence="8" id="KW-1185">Reference proteome</keyword>
<dbReference type="SMART" id="SM00838">
    <property type="entry name" value="EFG_C"/>
    <property type="match status" value="1"/>
</dbReference>